<protein>
    <recommendedName>
        <fullName evidence="2">Heterokaryon incompatibility domain-containing protein</fullName>
    </recommendedName>
</protein>
<sequence length="631" mass="71476">MPVNIIEGKGEKELCDICQTIDLQQYLFQNLCPGAITLGPFQNILKKSNCPLCRLIIQALNVNSADYWEKRKYPAEACYFGQQDGLSRPSVLEVWFDSTSETLPDGTFGHSTTLGEILLVSDDNKMSGRRPTNRGVLHGEKCQKSKSKPPSQGSYPLILIDVERRRLVNADLDCRYVALSYVWGKVYMLQTLEANLVELQEDNALANSNDKIPRAIREAMEVVAGMGEKYLWVDALCIVQDAPDKLSHISCMDEIYSRAVLTIVALASNDASAGLPGICPDSRNISQGYGNIDDAQTYFRRGFSVCSEDILHEYSAASPFVSSATDPFEIDIWTTDVSNESKFGKYQSLVMSYCKRELSYQCDILDAFAGIISVLKGRFGMRFLSALPEEALYLALLWRPQARLRPRFSQMENNPESVSAIFPSWCWTAWVGDIYWNPLRTGAYAGNHIYLKSELKAPKVKDALGLRSVQRNTDAIFRSIRLSPPLYSFTEEEKIVENGLLLENTIPESPILYFWAQAVRLDMLSLSSKKKHSKDDNHQLSSKFRDLFGKAWIYDKKGWHCGKFTGLQSWPPGPTHDVSNFELLLLSYFYQEVVTDQGIQANINRLSEDFRSSYEYYAEIFNPNHFAIRED</sequence>
<dbReference type="AlphaFoldDB" id="A0A8H4RR72"/>
<dbReference type="EMBL" id="JAAMPI010000300">
    <property type="protein sequence ID" value="KAF4632992.1"/>
    <property type="molecule type" value="Genomic_DNA"/>
</dbReference>
<feature type="region of interest" description="Disordered" evidence="1">
    <location>
        <begin position="127"/>
        <end position="152"/>
    </location>
</feature>
<evidence type="ECO:0000259" key="2">
    <source>
        <dbReference type="Pfam" id="PF06985"/>
    </source>
</evidence>
<dbReference type="Proteomes" id="UP000566819">
    <property type="component" value="Unassembled WGS sequence"/>
</dbReference>
<reference evidence="3 4" key="1">
    <citation type="submission" date="2020-03" db="EMBL/GenBank/DDBJ databases">
        <title>Draft Genome Sequence of Cudoniella acicularis.</title>
        <authorList>
            <person name="Buettner E."/>
            <person name="Kellner H."/>
        </authorList>
    </citation>
    <scope>NUCLEOTIDE SEQUENCE [LARGE SCALE GENOMIC DNA]</scope>
    <source>
        <strain evidence="3 4">DSM 108380</strain>
    </source>
</reference>
<dbReference type="OrthoDB" id="2958217at2759"/>
<accession>A0A8H4RR72</accession>
<dbReference type="PANTHER" id="PTHR33112:SF12">
    <property type="entry name" value="HETEROKARYON INCOMPATIBILITY DOMAIN-CONTAINING PROTEIN"/>
    <property type="match status" value="1"/>
</dbReference>
<name>A0A8H4RR72_9HELO</name>
<evidence type="ECO:0000313" key="4">
    <source>
        <dbReference type="Proteomes" id="UP000566819"/>
    </source>
</evidence>
<gene>
    <name evidence="3" type="ORF">G7Y89_g5142</name>
</gene>
<dbReference type="InterPro" id="IPR010730">
    <property type="entry name" value="HET"/>
</dbReference>
<organism evidence="3 4">
    <name type="scientific">Cudoniella acicularis</name>
    <dbReference type="NCBI Taxonomy" id="354080"/>
    <lineage>
        <taxon>Eukaryota</taxon>
        <taxon>Fungi</taxon>
        <taxon>Dikarya</taxon>
        <taxon>Ascomycota</taxon>
        <taxon>Pezizomycotina</taxon>
        <taxon>Leotiomycetes</taxon>
        <taxon>Helotiales</taxon>
        <taxon>Tricladiaceae</taxon>
        <taxon>Cudoniella</taxon>
    </lineage>
</organism>
<dbReference type="Pfam" id="PF06985">
    <property type="entry name" value="HET"/>
    <property type="match status" value="1"/>
</dbReference>
<evidence type="ECO:0000313" key="3">
    <source>
        <dbReference type="EMBL" id="KAF4632992.1"/>
    </source>
</evidence>
<keyword evidence="4" id="KW-1185">Reference proteome</keyword>
<feature type="domain" description="Heterokaryon incompatibility" evidence="2">
    <location>
        <begin position="176"/>
        <end position="287"/>
    </location>
</feature>
<evidence type="ECO:0000256" key="1">
    <source>
        <dbReference type="SAM" id="MobiDB-lite"/>
    </source>
</evidence>
<dbReference type="PANTHER" id="PTHR33112">
    <property type="entry name" value="DOMAIN PROTEIN, PUTATIVE-RELATED"/>
    <property type="match status" value="1"/>
</dbReference>
<proteinExistence type="predicted"/>
<comment type="caution">
    <text evidence="3">The sequence shown here is derived from an EMBL/GenBank/DDBJ whole genome shotgun (WGS) entry which is preliminary data.</text>
</comment>